<protein>
    <submittedName>
        <fullName evidence="2">Uncharacterized protein</fullName>
    </submittedName>
</protein>
<dbReference type="AlphaFoldDB" id="A0A2S4VZ18"/>
<gene>
    <name evidence="2" type="ORF">PSTT_02681</name>
</gene>
<feature type="compositionally biased region" description="Basic and acidic residues" evidence="1">
    <location>
        <begin position="307"/>
        <end position="367"/>
    </location>
</feature>
<evidence type="ECO:0000313" key="2">
    <source>
        <dbReference type="EMBL" id="POW14749.1"/>
    </source>
</evidence>
<dbReference type="VEuPathDB" id="FungiDB:PSHT_07897"/>
<dbReference type="Proteomes" id="UP000239156">
    <property type="component" value="Unassembled WGS sequence"/>
</dbReference>
<accession>A0A2S4VZ18</accession>
<proteinExistence type="predicted"/>
<name>A0A2S4VZ18_9BASI</name>
<feature type="compositionally biased region" description="Basic residues" evidence="1">
    <location>
        <begin position="47"/>
        <end position="59"/>
    </location>
</feature>
<evidence type="ECO:0000256" key="1">
    <source>
        <dbReference type="SAM" id="MobiDB-lite"/>
    </source>
</evidence>
<feature type="compositionally biased region" description="Acidic residues" evidence="1">
    <location>
        <begin position="371"/>
        <end position="386"/>
    </location>
</feature>
<feature type="compositionally biased region" description="Acidic residues" evidence="1">
    <location>
        <begin position="393"/>
        <end position="407"/>
    </location>
</feature>
<feature type="region of interest" description="Disordered" evidence="1">
    <location>
        <begin position="245"/>
        <end position="407"/>
    </location>
</feature>
<dbReference type="VEuPathDB" id="FungiDB:PSTT_02681"/>
<dbReference type="EMBL" id="PKSL01000016">
    <property type="protein sequence ID" value="POW14749.1"/>
    <property type="molecule type" value="Genomic_DNA"/>
</dbReference>
<evidence type="ECO:0000313" key="3">
    <source>
        <dbReference type="Proteomes" id="UP000239156"/>
    </source>
</evidence>
<feature type="region of interest" description="Disordered" evidence="1">
    <location>
        <begin position="43"/>
        <end position="128"/>
    </location>
</feature>
<feature type="compositionally biased region" description="Basic and acidic residues" evidence="1">
    <location>
        <begin position="245"/>
        <end position="265"/>
    </location>
</feature>
<sequence>MDYLGAYGRIQLFLEDLNQVLGSLRSSTPGPCANFNSVGFRQNSCKRQTHRSRVWKQNHRGNERRKPRDGPHSPRHSCPTKRTGTYSNPNACVVRLPPRQLPTNVVHSQRERRYPGGMGPPTGQLRSDPQQLEDFHLHSKRDVDQVGQPQGDYLRLGWDAPVEFAIESEDVNRILIDASYYGQHEEFLELGNDHCCDMAIDENDQGATELEDLDVPAVTIPVNYGSAQPPTDDTQDPSELGELHLRNESDSDTRSDLGVDVDPAKYNEPCSHSSSASITLPDLELVPSIDDGHGTTHFPDPLQSDDNPDHSELLDQQEDHGHDDNPDSHHHTDPDEYTSDHAGDFLDQQSHHEPGADYYDDGAHDDPGDAYYDDGGDVDPGDDYHDDDYHDDYYDDGGDFNYYDDDY</sequence>
<organism evidence="2 3">
    <name type="scientific">Puccinia striiformis</name>
    <dbReference type="NCBI Taxonomy" id="27350"/>
    <lineage>
        <taxon>Eukaryota</taxon>
        <taxon>Fungi</taxon>
        <taxon>Dikarya</taxon>
        <taxon>Basidiomycota</taxon>
        <taxon>Pucciniomycotina</taxon>
        <taxon>Pucciniomycetes</taxon>
        <taxon>Pucciniales</taxon>
        <taxon>Pucciniaceae</taxon>
        <taxon>Puccinia</taxon>
    </lineage>
</organism>
<feature type="compositionally biased region" description="Polar residues" evidence="1">
    <location>
        <begin position="80"/>
        <end position="90"/>
    </location>
</feature>
<keyword evidence="3" id="KW-1185">Reference proteome</keyword>
<comment type="caution">
    <text evidence="2">The sequence shown here is derived from an EMBL/GenBank/DDBJ whole genome shotgun (WGS) entry which is preliminary data.</text>
</comment>
<reference evidence="2" key="1">
    <citation type="submission" date="2017-12" db="EMBL/GenBank/DDBJ databases">
        <title>Gene loss provides genomic basis for host adaptation in cereal stripe rust fungi.</title>
        <authorList>
            <person name="Xia C."/>
        </authorList>
    </citation>
    <scope>NUCLEOTIDE SEQUENCE [LARGE SCALE GENOMIC DNA]</scope>
    <source>
        <strain evidence="2">93-210</strain>
    </source>
</reference>
<feature type="compositionally biased region" description="Basic and acidic residues" evidence="1">
    <location>
        <begin position="60"/>
        <end position="72"/>
    </location>
</feature>